<proteinExistence type="predicted"/>
<keyword evidence="2" id="KW-0408">Iron</keyword>
<dbReference type="AlphaFoldDB" id="A0A425XXU0"/>
<dbReference type="GO" id="GO:0051536">
    <property type="term" value="F:iron-sulfur cluster binding"/>
    <property type="evidence" value="ECO:0007669"/>
    <property type="project" value="UniProtKB-KW"/>
</dbReference>
<evidence type="ECO:0000313" key="5">
    <source>
        <dbReference type="EMBL" id="RRG19536.1"/>
    </source>
</evidence>
<evidence type="ECO:0000256" key="2">
    <source>
        <dbReference type="ARBA" id="ARBA00023004"/>
    </source>
</evidence>
<evidence type="ECO:0000256" key="3">
    <source>
        <dbReference type="ARBA" id="ARBA00023014"/>
    </source>
</evidence>
<dbReference type="Gene3D" id="3.30.70.20">
    <property type="match status" value="1"/>
</dbReference>
<comment type="caution">
    <text evidence="5">The sequence shown here is derived from an EMBL/GenBank/DDBJ whole genome shotgun (WGS) entry which is preliminary data.</text>
</comment>
<feature type="domain" description="4Fe-4S ferredoxin-type" evidence="4">
    <location>
        <begin position="33"/>
        <end position="62"/>
    </location>
</feature>
<dbReference type="Proteomes" id="UP000285794">
    <property type="component" value="Unassembled WGS sequence"/>
</dbReference>
<keyword evidence="6" id="KW-1185">Reference proteome</keyword>
<accession>A0A425XXU0</accession>
<dbReference type="EMBL" id="QQWG01000019">
    <property type="protein sequence ID" value="RRG19536.1"/>
    <property type="molecule type" value="Genomic_DNA"/>
</dbReference>
<dbReference type="InterPro" id="IPR017900">
    <property type="entry name" value="4Fe4S_Fe_S_CS"/>
</dbReference>
<gene>
    <name evidence="5" type="ORF">DWB61_15095</name>
</gene>
<dbReference type="RefSeq" id="WP_125031722.1">
    <property type="nucleotide sequence ID" value="NZ_JAPXVP010000017.1"/>
</dbReference>
<evidence type="ECO:0000256" key="1">
    <source>
        <dbReference type="ARBA" id="ARBA00022723"/>
    </source>
</evidence>
<organism evidence="5 6">
    <name type="scientific">Ancylomarina euxinus</name>
    <dbReference type="NCBI Taxonomy" id="2283627"/>
    <lineage>
        <taxon>Bacteria</taxon>
        <taxon>Pseudomonadati</taxon>
        <taxon>Bacteroidota</taxon>
        <taxon>Bacteroidia</taxon>
        <taxon>Marinilabiliales</taxon>
        <taxon>Marinifilaceae</taxon>
        <taxon>Ancylomarina</taxon>
    </lineage>
</organism>
<evidence type="ECO:0000259" key="4">
    <source>
        <dbReference type="PROSITE" id="PS51379"/>
    </source>
</evidence>
<sequence length="109" mass="12683">MRKQKQNIKDQDIREPDYWRTPLDIDKQVIQKGQVNIIKDRCKACNFCIEFCPNNVLAISEEFNAKGYHPPCVSKQDNCVACKLCELICPEFAIYITEENNLNTDEDEP</sequence>
<name>A0A425XXU0_9BACT</name>
<dbReference type="PROSITE" id="PS51379">
    <property type="entry name" value="4FE4S_FER_2"/>
    <property type="match status" value="2"/>
</dbReference>
<dbReference type="Pfam" id="PF12838">
    <property type="entry name" value="Fer4_7"/>
    <property type="match status" value="1"/>
</dbReference>
<evidence type="ECO:0000313" key="6">
    <source>
        <dbReference type="Proteomes" id="UP000285794"/>
    </source>
</evidence>
<dbReference type="OrthoDB" id="9808559at2"/>
<dbReference type="SUPFAM" id="SSF54862">
    <property type="entry name" value="4Fe-4S ferredoxins"/>
    <property type="match status" value="1"/>
</dbReference>
<feature type="domain" description="4Fe-4S ferredoxin-type" evidence="4">
    <location>
        <begin position="69"/>
        <end position="99"/>
    </location>
</feature>
<protein>
    <submittedName>
        <fullName evidence="5">4Fe-4S dicluster domain-containing protein</fullName>
    </submittedName>
</protein>
<dbReference type="PANTHER" id="PTHR43122">
    <property type="entry name" value="FERREDOXIN SUBUNIT OF PYRUVATE:FLAVODOXIN OXIDOREDUCTASE-RELATED"/>
    <property type="match status" value="1"/>
</dbReference>
<dbReference type="PROSITE" id="PS00198">
    <property type="entry name" value="4FE4S_FER_1"/>
    <property type="match status" value="2"/>
</dbReference>
<reference evidence="5 6" key="1">
    <citation type="submission" date="2018-07" db="EMBL/GenBank/DDBJ databases">
        <title>Draft genome sequence of Ancylomarina sp. M1P.</title>
        <authorList>
            <person name="Yadav S."/>
            <person name="Villanueva L."/>
            <person name="Damste J.S.S."/>
        </authorList>
    </citation>
    <scope>NUCLEOTIDE SEQUENCE [LARGE SCALE GENOMIC DNA]</scope>
    <source>
        <strain evidence="5 6">M1P</strain>
    </source>
</reference>
<dbReference type="PANTHER" id="PTHR43122:SF1">
    <property type="entry name" value="IRON-SULFUR-BINDING PROTEIN"/>
    <property type="match status" value="1"/>
</dbReference>
<keyword evidence="3" id="KW-0411">Iron-sulfur</keyword>
<keyword evidence="1" id="KW-0479">Metal-binding</keyword>
<dbReference type="InterPro" id="IPR017896">
    <property type="entry name" value="4Fe4S_Fe-S-bd"/>
</dbReference>
<dbReference type="GO" id="GO:0046872">
    <property type="term" value="F:metal ion binding"/>
    <property type="evidence" value="ECO:0007669"/>
    <property type="project" value="UniProtKB-KW"/>
</dbReference>